<keyword evidence="7" id="KW-0963">Cytoplasm</keyword>
<dbReference type="PROSITE" id="PS00104">
    <property type="entry name" value="EPSP_SYNTHASE_1"/>
    <property type="match status" value="1"/>
</dbReference>
<dbReference type="PIRSF" id="PIRSF000505">
    <property type="entry name" value="EPSPS"/>
    <property type="match status" value="1"/>
</dbReference>
<dbReference type="HAMAP" id="MF_00210">
    <property type="entry name" value="EPSP_synth"/>
    <property type="match status" value="1"/>
</dbReference>
<feature type="binding site" evidence="7">
    <location>
        <position position="22"/>
    </location>
    <ligand>
        <name>phosphoenolpyruvate</name>
        <dbReference type="ChEBI" id="CHEBI:58702"/>
    </ligand>
</feature>
<dbReference type="KEGG" id="nbv:T478_0474"/>
<dbReference type="UniPathway" id="UPA00053">
    <property type="reaction ID" value="UER00089"/>
</dbReference>
<feature type="active site" description="Proton acceptor" evidence="7">
    <location>
        <position position="307"/>
    </location>
</feature>
<feature type="binding site" evidence="7">
    <location>
        <position position="165"/>
    </location>
    <ligand>
        <name>phosphoenolpyruvate</name>
        <dbReference type="ChEBI" id="CHEBI:58702"/>
    </ligand>
</feature>
<protein>
    <recommendedName>
        <fullName evidence="7">3-phosphoshikimate 1-carboxyvinyltransferase</fullName>
        <ecNumber evidence="7">2.5.1.19</ecNumber>
    </recommendedName>
    <alternativeName>
        <fullName evidence="7">5-enolpyruvylshikimate-3-phosphate synthase</fullName>
        <shortName evidence="7">EPSP synthase</shortName>
        <shortName evidence="7">EPSPS</shortName>
    </alternativeName>
</protein>
<dbReference type="STRING" id="1410606.T478_0474"/>
<comment type="similarity">
    <text evidence="2 7">Belongs to the EPSP synthase family.</text>
</comment>
<evidence type="ECO:0000256" key="3">
    <source>
        <dbReference type="ARBA" id="ARBA00022605"/>
    </source>
</evidence>
<evidence type="ECO:0000256" key="4">
    <source>
        <dbReference type="ARBA" id="ARBA00022679"/>
    </source>
</evidence>
<feature type="binding site" evidence="7">
    <location>
        <position position="380"/>
    </location>
    <ligand>
        <name>phosphoenolpyruvate</name>
        <dbReference type="ChEBI" id="CHEBI:58702"/>
    </ligand>
</feature>
<feature type="binding site" evidence="7">
    <location>
        <position position="165"/>
    </location>
    <ligand>
        <name>3-phosphoshikimate</name>
        <dbReference type="ChEBI" id="CHEBI:145989"/>
    </ligand>
</feature>
<organism evidence="9 10">
    <name type="scientific">Candidatus Nitrosopelagicus brevis</name>
    <dbReference type="NCBI Taxonomy" id="1410606"/>
    <lineage>
        <taxon>Archaea</taxon>
        <taxon>Nitrososphaerota</taxon>
    </lineage>
</organism>
<keyword evidence="3 7" id="KW-0028">Amino-acid biosynthesis</keyword>
<feature type="binding site" evidence="7">
    <location>
        <position position="163"/>
    </location>
    <ligand>
        <name>3-phosphoshikimate</name>
        <dbReference type="ChEBI" id="CHEBI:145989"/>
    </ligand>
</feature>
<dbReference type="InterPro" id="IPR023193">
    <property type="entry name" value="EPSP_synthase_CS"/>
</dbReference>
<dbReference type="GO" id="GO:0009073">
    <property type="term" value="P:aromatic amino acid family biosynthetic process"/>
    <property type="evidence" value="ECO:0007669"/>
    <property type="project" value="UniProtKB-KW"/>
</dbReference>
<evidence type="ECO:0000313" key="9">
    <source>
        <dbReference type="EMBL" id="AJA92755.1"/>
    </source>
</evidence>
<comment type="function">
    <text evidence="7">Catalyzes the transfer of the enolpyruvyl moiety of phosphoenolpyruvate (PEP) to the 5-hydroxyl of shikimate-3-phosphate (S3P) to produce enolpyruvyl shikimate-3-phosphate and inorganic phosphate.</text>
</comment>
<dbReference type="Proteomes" id="UP000030944">
    <property type="component" value="Chromosome"/>
</dbReference>
<keyword evidence="4 7" id="KW-0808">Transferase</keyword>
<comment type="subcellular location">
    <subcellularLocation>
        <location evidence="7">Cytoplasm</location>
    </subcellularLocation>
</comment>
<dbReference type="InterPro" id="IPR013792">
    <property type="entry name" value="RNA3'P_cycl/enolpyr_Trfase_a/b"/>
</dbReference>
<feature type="binding site" evidence="7">
    <location>
        <position position="23"/>
    </location>
    <ligand>
        <name>3-phosphoshikimate</name>
        <dbReference type="ChEBI" id="CHEBI:145989"/>
    </ligand>
</feature>
<dbReference type="GO" id="GO:0008652">
    <property type="term" value="P:amino acid biosynthetic process"/>
    <property type="evidence" value="ECO:0007669"/>
    <property type="project" value="UniProtKB-KW"/>
</dbReference>
<dbReference type="GO" id="GO:0009423">
    <property type="term" value="P:chorismate biosynthetic process"/>
    <property type="evidence" value="ECO:0007669"/>
    <property type="project" value="UniProtKB-UniRule"/>
</dbReference>
<reference evidence="9 10" key="1">
    <citation type="journal article" date="2015" name="Proc. Natl. Acad. Sci. U.S.A.">
        <title>Genomic and proteomic characterization of "Candidatus Nitrosopelagicus brevis": An ammonia-oxidizing archaeon from the open ocean.</title>
        <authorList>
            <person name="Santoro A.E."/>
            <person name="Dupont C.L."/>
            <person name="Richter R.A."/>
            <person name="Craig M.T."/>
            <person name="Carini P."/>
            <person name="McIlvin M.R."/>
            <person name="Yang Y."/>
            <person name="Orsi W.D."/>
            <person name="Moran D.M."/>
            <person name="Saito M.A."/>
        </authorList>
    </citation>
    <scope>NUCLEOTIDE SEQUENCE [LARGE SCALE GENOMIC DNA]</scope>
    <source>
        <strain evidence="10">V2</strain>
    </source>
</reference>
<dbReference type="EC" id="2.5.1.19" evidence="7"/>
<dbReference type="InterPro" id="IPR001986">
    <property type="entry name" value="Enolpyruvate_Tfrase_dom"/>
</dbReference>
<dbReference type="CDD" id="cd01556">
    <property type="entry name" value="EPSP_synthase"/>
    <property type="match status" value="1"/>
</dbReference>
<dbReference type="InterPro" id="IPR006264">
    <property type="entry name" value="EPSP_synthase"/>
</dbReference>
<dbReference type="InterPro" id="IPR036968">
    <property type="entry name" value="Enolpyruvate_Tfrase_sf"/>
</dbReference>
<feature type="binding site" evidence="7">
    <location>
        <position position="191"/>
    </location>
    <ligand>
        <name>3-phosphoshikimate</name>
        <dbReference type="ChEBI" id="CHEBI:145989"/>
    </ligand>
</feature>
<dbReference type="HOGENOM" id="CLU_024321_0_0_2"/>
<feature type="binding site" evidence="7">
    <location>
        <position position="338"/>
    </location>
    <ligand>
        <name>phosphoenolpyruvate</name>
        <dbReference type="ChEBI" id="CHEBI:58702"/>
    </ligand>
</feature>
<feature type="binding site" evidence="7">
    <location>
        <position position="22"/>
    </location>
    <ligand>
        <name>3-phosphoshikimate</name>
        <dbReference type="ChEBI" id="CHEBI:145989"/>
    </ligand>
</feature>
<evidence type="ECO:0000313" key="10">
    <source>
        <dbReference type="Proteomes" id="UP000030944"/>
    </source>
</evidence>
<evidence type="ECO:0000256" key="6">
    <source>
        <dbReference type="ARBA" id="ARBA00044633"/>
    </source>
</evidence>
<gene>
    <name evidence="7 9" type="primary">aroA</name>
    <name evidence="9" type="ORF">T478_0474</name>
</gene>
<proteinExistence type="inferred from homology"/>
<feature type="binding site" evidence="7">
    <location>
        <position position="92"/>
    </location>
    <ligand>
        <name>phosphoenolpyruvate</name>
        <dbReference type="ChEBI" id="CHEBI:58702"/>
    </ligand>
</feature>
<dbReference type="Gene3D" id="3.65.10.10">
    <property type="entry name" value="Enolpyruvate transferase domain"/>
    <property type="match status" value="2"/>
</dbReference>
<feature type="domain" description="Enolpyruvate transferase" evidence="8">
    <location>
        <begin position="9"/>
        <end position="414"/>
    </location>
</feature>
<feature type="binding site" evidence="7">
    <location>
        <position position="164"/>
    </location>
    <ligand>
        <name>3-phosphoshikimate</name>
        <dbReference type="ChEBI" id="CHEBI:145989"/>
    </ligand>
</feature>
<dbReference type="SUPFAM" id="SSF55205">
    <property type="entry name" value="EPT/RTPC-like"/>
    <property type="match status" value="1"/>
</dbReference>
<evidence type="ECO:0000259" key="8">
    <source>
        <dbReference type="Pfam" id="PF00275"/>
    </source>
</evidence>
<sequence length="422" mass="46112">MFMNCKIQKSKLNGRITCPSNKSYTHRAIFLAALSDGKSIVKKILRSNDTMSTINACRGFGVEVEEVEDKVTINNTIDSTVENSMIDAGNSGTTIRIAIAIAGLSGGNTKLTGDESLRKRPMQPILDSLETMGVETESDDGKPPVHINGKIEGNEISIKGDISSQFISALMIIGPRLPDGLTINVEGELVSKPYVDLTIAIMKKFGVDVKIEEEYKKYLIRHQIYKPTTFSIPSDFSNLALLLAANVLLGDGLTIEINLGDMPQGDEAIVDILEKLGVNVTLEDDIITTESPSLLKGGKFDLSDTPDLLPAVAILALKSEKPIELFNVKHARYKETDRIAILSRELKKIGLHVEEKEDGMILKKPEEVHSAELDSESDHRLFMALSIVGMFVGDCTVSDPDSVKVSYPEFISDLKSVGADFK</sequence>
<comment type="subunit">
    <text evidence="7">Monomer.</text>
</comment>
<evidence type="ECO:0000256" key="5">
    <source>
        <dbReference type="ARBA" id="ARBA00023141"/>
    </source>
</evidence>
<dbReference type="AlphaFoldDB" id="A0A0A7V7V5"/>
<dbReference type="PANTHER" id="PTHR21090:SF5">
    <property type="entry name" value="PENTAFUNCTIONAL AROM POLYPEPTIDE"/>
    <property type="match status" value="1"/>
</dbReference>
<comment type="caution">
    <text evidence="7">Lacks conserved residue(s) required for the propagation of feature annotation.</text>
</comment>
<dbReference type="Pfam" id="PF00275">
    <property type="entry name" value="EPSP_synthase"/>
    <property type="match status" value="1"/>
</dbReference>
<comment type="pathway">
    <text evidence="1">Metabolic intermediate biosynthesis; chorismate biosynthesis; chorismate from D-erythrose 4-phosphate and phosphoenolpyruvate: step 6/7.</text>
</comment>
<evidence type="ECO:0000256" key="7">
    <source>
        <dbReference type="HAMAP-Rule" id="MF_00210"/>
    </source>
</evidence>
<feature type="binding site" evidence="7">
    <location>
        <position position="120"/>
    </location>
    <ligand>
        <name>phosphoenolpyruvate</name>
        <dbReference type="ChEBI" id="CHEBI:58702"/>
    </ligand>
</feature>
<dbReference type="PANTHER" id="PTHR21090">
    <property type="entry name" value="AROM/DEHYDROQUINATE SYNTHASE"/>
    <property type="match status" value="1"/>
</dbReference>
<evidence type="ECO:0000256" key="1">
    <source>
        <dbReference type="ARBA" id="ARBA00004811"/>
    </source>
</evidence>
<dbReference type="NCBIfam" id="TIGR01356">
    <property type="entry name" value="aroA"/>
    <property type="match status" value="1"/>
</dbReference>
<evidence type="ECO:0000256" key="2">
    <source>
        <dbReference type="ARBA" id="ARBA00009948"/>
    </source>
</evidence>
<feature type="binding site" evidence="7">
    <location>
        <position position="27"/>
    </location>
    <ligand>
        <name>3-phosphoshikimate</name>
        <dbReference type="ChEBI" id="CHEBI:145989"/>
    </ligand>
</feature>
<accession>A0A0A7V7V5</accession>
<dbReference type="EMBL" id="CP007026">
    <property type="protein sequence ID" value="AJA92755.1"/>
    <property type="molecule type" value="Genomic_DNA"/>
</dbReference>
<feature type="binding site" evidence="7">
    <location>
        <position position="334"/>
    </location>
    <ligand>
        <name>3-phosphoshikimate</name>
        <dbReference type="ChEBI" id="CHEBI:145989"/>
    </ligand>
</feature>
<name>A0A0A7V7V5_9ARCH</name>
<keyword evidence="5 7" id="KW-0057">Aromatic amino acid biosynthesis</keyword>
<feature type="binding site" evidence="7">
    <location>
        <position position="307"/>
    </location>
    <ligand>
        <name>3-phosphoshikimate</name>
        <dbReference type="ChEBI" id="CHEBI:145989"/>
    </ligand>
</feature>
<comment type="catalytic activity">
    <reaction evidence="6">
        <text>3-phosphoshikimate + phosphoenolpyruvate = 5-O-(1-carboxyvinyl)-3-phosphoshikimate + phosphate</text>
        <dbReference type="Rhea" id="RHEA:21256"/>
        <dbReference type="ChEBI" id="CHEBI:43474"/>
        <dbReference type="ChEBI" id="CHEBI:57701"/>
        <dbReference type="ChEBI" id="CHEBI:58702"/>
        <dbReference type="ChEBI" id="CHEBI:145989"/>
        <dbReference type="EC" id="2.5.1.19"/>
    </reaction>
    <physiologicalReaction direction="left-to-right" evidence="6">
        <dbReference type="Rhea" id="RHEA:21257"/>
    </physiologicalReaction>
</comment>
<dbReference type="GO" id="GO:0005737">
    <property type="term" value="C:cytoplasm"/>
    <property type="evidence" value="ECO:0007669"/>
    <property type="project" value="UniProtKB-SubCell"/>
</dbReference>
<dbReference type="GO" id="GO:0003866">
    <property type="term" value="F:3-phosphoshikimate 1-carboxyvinyltransferase activity"/>
    <property type="evidence" value="ECO:0007669"/>
    <property type="project" value="UniProtKB-UniRule"/>
</dbReference>